<dbReference type="AlphaFoldDB" id="A0AA86SIE3"/>
<keyword evidence="1" id="KW-1133">Transmembrane helix</keyword>
<dbReference type="EMBL" id="OY731403">
    <property type="protein sequence ID" value="CAJ1961018.1"/>
    <property type="molecule type" value="Genomic_DNA"/>
</dbReference>
<keyword evidence="1" id="KW-0812">Transmembrane</keyword>
<sequence length="54" mass="6033">MAPFICELTEPVLRMVRFFYASQSLSRTRSNLLDLVSGTAAIAIMFLPFVLPPT</sequence>
<name>A0AA86SIE3_9FABA</name>
<protein>
    <submittedName>
        <fullName evidence="2">Uncharacterized protein</fullName>
    </submittedName>
</protein>
<dbReference type="Gramene" id="rna-AYBTSS11_LOCUS18504">
    <property type="protein sequence ID" value="CAJ1961018.1"/>
    <property type="gene ID" value="gene-AYBTSS11_LOCUS18504"/>
</dbReference>
<keyword evidence="3" id="KW-1185">Reference proteome</keyword>
<organism evidence="2 3">
    <name type="scientific">Sphenostylis stenocarpa</name>
    <dbReference type="NCBI Taxonomy" id="92480"/>
    <lineage>
        <taxon>Eukaryota</taxon>
        <taxon>Viridiplantae</taxon>
        <taxon>Streptophyta</taxon>
        <taxon>Embryophyta</taxon>
        <taxon>Tracheophyta</taxon>
        <taxon>Spermatophyta</taxon>
        <taxon>Magnoliopsida</taxon>
        <taxon>eudicotyledons</taxon>
        <taxon>Gunneridae</taxon>
        <taxon>Pentapetalae</taxon>
        <taxon>rosids</taxon>
        <taxon>fabids</taxon>
        <taxon>Fabales</taxon>
        <taxon>Fabaceae</taxon>
        <taxon>Papilionoideae</taxon>
        <taxon>50 kb inversion clade</taxon>
        <taxon>NPAAA clade</taxon>
        <taxon>indigoferoid/millettioid clade</taxon>
        <taxon>Phaseoleae</taxon>
        <taxon>Sphenostylis</taxon>
    </lineage>
</organism>
<reference evidence="2" key="1">
    <citation type="submission" date="2023-10" db="EMBL/GenBank/DDBJ databases">
        <authorList>
            <person name="Domelevo Entfellner J.-B."/>
        </authorList>
    </citation>
    <scope>NUCLEOTIDE SEQUENCE</scope>
</reference>
<evidence type="ECO:0000256" key="1">
    <source>
        <dbReference type="SAM" id="Phobius"/>
    </source>
</evidence>
<proteinExistence type="predicted"/>
<keyword evidence="1" id="KW-0472">Membrane</keyword>
<gene>
    <name evidence="2" type="ORF">AYBTSS11_LOCUS18504</name>
</gene>
<feature type="transmembrane region" description="Helical" evidence="1">
    <location>
        <begin position="32"/>
        <end position="51"/>
    </location>
</feature>
<accession>A0AA86SIE3</accession>
<evidence type="ECO:0000313" key="2">
    <source>
        <dbReference type="EMBL" id="CAJ1961018.1"/>
    </source>
</evidence>
<dbReference type="Proteomes" id="UP001189624">
    <property type="component" value="Chromosome 6"/>
</dbReference>
<evidence type="ECO:0000313" key="3">
    <source>
        <dbReference type="Proteomes" id="UP001189624"/>
    </source>
</evidence>